<accession>I2F7S5</accession>
<evidence type="ECO:0000313" key="5">
    <source>
        <dbReference type="Proteomes" id="UP000002881"/>
    </source>
</evidence>
<dbReference type="eggNOG" id="COG3437">
    <property type="taxonomic scope" value="Bacteria"/>
</dbReference>
<dbReference type="InterPro" id="IPR035965">
    <property type="entry name" value="PAS-like_dom_sf"/>
</dbReference>
<dbReference type="InterPro" id="IPR013767">
    <property type="entry name" value="PAS_fold"/>
</dbReference>
<dbReference type="InterPro" id="IPR029016">
    <property type="entry name" value="GAF-like_dom_sf"/>
</dbReference>
<dbReference type="EMBL" id="CP003532">
    <property type="protein sequence ID" value="AFK07978.1"/>
    <property type="molecule type" value="Genomic_DNA"/>
</dbReference>
<dbReference type="InterPro" id="IPR052020">
    <property type="entry name" value="Cyclic_di-GMP/3'3'-cGAMP_PDE"/>
</dbReference>
<dbReference type="CDD" id="cd00077">
    <property type="entry name" value="HDc"/>
    <property type="match status" value="1"/>
</dbReference>
<evidence type="ECO:0000256" key="1">
    <source>
        <dbReference type="SAM" id="Phobius"/>
    </source>
</evidence>
<dbReference type="Pfam" id="PF00989">
    <property type="entry name" value="PAS"/>
    <property type="match status" value="1"/>
</dbReference>
<gene>
    <name evidence="4" type="ORF">Theba_2354</name>
</gene>
<dbReference type="SUPFAM" id="SSF109604">
    <property type="entry name" value="HD-domain/PDEase-like"/>
    <property type="match status" value="1"/>
</dbReference>
<dbReference type="Pfam" id="PF13487">
    <property type="entry name" value="HD_5"/>
    <property type="match status" value="1"/>
</dbReference>
<dbReference type="InterPro" id="IPR003607">
    <property type="entry name" value="HD/PDEase_dom"/>
</dbReference>
<keyword evidence="5" id="KW-1185">Reference proteome</keyword>
<dbReference type="PROSITE" id="PS51832">
    <property type="entry name" value="HD_GYP"/>
    <property type="match status" value="1"/>
</dbReference>
<evidence type="ECO:0000259" key="3">
    <source>
        <dbReference type="PROSITE" id="PS51832"/>
    </source>
</evidence>
<dbReference type="AlphaFoldDB" id="I2F7S5"/>
<dbReference type="KEGG" id="mpg:Theba_2354"/>
<dbReference type="STRING" id="660470.Theba_2354"/>
<dbReference type="Gene3D" id="3.30.450.40">
    <property type="match status" value="1"/>
</dbReference>
<dbReference type="InterPro" id="IPR003018">
    <property type="entry name" value="GAF"/>
</dbReference>
<proteinExistence type="predicted"/>
<dbReference type="PANTHER" id="PTHR45228:SF1">
    <property type="entry name" value="CYCLIC DI-GMP PHOSPHODIESTERASE TM_0186"/>
    <property type="match status" value="1"/>
</dbReference>
<dbReference type="InterPro" id="IPR037522">
    <property type="entry name" value="HD_GYP_dom"/>
</dbReference>
<dbReference type="GO" id="GO:0006355">
    <property type="term" value="P:regulation of DNA-templated transcription"/>
    <property type="evidence" value="ECO:0007669"/>
    <property type="project" value="InterPro"/>
</dbReference>
<evidence type="ECO:0000313" key="4">
    <source>
        <dbReference type="EMBL" id="AFK07978.1"/>
    </source>
</evidence>
<dbReference type="eggNOG" id="COG5000">
    <property type="taxonomic scope" value="Bacteria"/>
</dbReference>
<name>I2F7S5_9BACT</name>
<dbReference type="GeneID" id="87108070"/>
<sequence length="565" mass="64128" precursor="true">MKNPALKVALLYVVFGVIWILFSDMIVDLMFVEKDLVAHAQTYKGWAFVIFSGILFYFLIYREFSEKNKTQLELVKQKDLSDAVLDTVGVFVAVLDSEGVIVFTNETFEEILSLKSEDIIGKNCSEVFASPDLANWIENTASKTLDREIENFYEADLETSSTTLHIRWALSNLTSWRGEHDYFVLTGVDITQLVESERSATHRLANIRALHEIDMAVSYHLELEKMLDVFLERLISRLGVDGADVFLIDEERSVLRFAHGKGIVTGEMDFRELPMEGTIPSSVASSGKPYSGPLDTSSNPECPRLKNLIDMKVKDYHAVPLETRGKILGVLETFDMMQIHRDSEWNDFLQMLAAQASLAIDVALMIDNLKDSNRKIAEAYDQTLEVLVGTLEMRDMNTKKHSRRVADLTVWLAEKMGASEEEIENMYRGALLHDIGKISIPDSVLLKEGPLSEDEWKVMKTHPTTAYEVLSQVEYLRPSLDIPYCHHERWDGSGYPRGLKGEEIPLAARIFAVVDVYDALTSDRPYRKAWSKEKTVEYLLENSGKLFDPAVIEKFLEILRVSSPS</sequence>
<dbReference type="Gene3D" id="3.30.450.20">
    <property type="entry name" value="PAS domain"/>
    <property type="match status" value="1"/>
</dbReference>
<dbReference type="SUPFAM" id="SSF55781">
    <property type="entry name" value="GAF domain-like"/>
    <property type="match status" value="1"/>
</dbReference>
<feature type="transmembrane region" description="Helical" evidence="1">
    <location>
        <begin position="43"/>
        <end position="61"/>
    </location>
</feature>
<reference evidence="4 5" key="1">
    <citation type="journal article" date="2012" name="Genome Biol. Evol.">
        <title>Genome Sequence of the Mesophilic Thermotogales Bacterium Mesotoga prima MesG1.Ag.4.2 Reveals the Largest Thermotogales Genome To Date.</title>
        <authorList>
            <person name="Zhaxybayeva O."/>
            <person name="Swithers K.S."/>
            <person name="Foght J."/>
            <person name="Green A.G."/>
            <person name="Bruce D."/>
            <person name="Detter C."/>
            <person name="Han S."/>
            <person name="Teshima H."/>
            <person name="Han J."/>
            <person name="Woyke T."/>
            <person name="Pitluck S."/>
            <person name="Nolan M."/>
            <person name="Ivanova N."/>
            <person name="Pati A."/>
            <person name="Land M.L."/>
            <person name="Dlutek M."/>
            <person name="Doolittle W.F."/>
            <person name="Noll K.M."/>
            <person name="Nesbo C.L."/>
        </authorList>
    </citation>
    <scope>NUCLEOTIDE SEQUENCE [LARGE SCALE GENOMIC DNA]</scope>
    <source>
        <strain evidence="5">mesG1.Ag.4.2</strain>
    </source>
</reference>
<dbReference type="Pfam" id="PF01590">
    <property type="entry name" value="GAF"/>
    <property type="match status" value="1"/>
</dbReference>
<dbReference type="PANTHER" id="PTHR45228">
    <property type="entry name" value="CYCLIC DI-GMP PHOSPHODIESTERASE TM_0186-RELATED"/>
    <property type="match status" value="1"/>
</dbReference>
<feature type="domain" description="PAS" evidence="2">
    <location>
        <begin position="77"/>
        <end position="148"/>
    </location>
</feature>
<keyword evidence="1" id="KW-1133">Transmembrane helix</keyword>
<feature type="domain" description="HD-GYP" evidence="3">
    <location>
        <begin position="376"/>
        <end position="565"/>
    </location>
</feature>
<protein>
    <submittedName>
        <fullName evidence="4">PAS domain S-box</fullName>
    </submittedName>
</protein>
<dbReference type="SMART" id="SM00091">
    <property type="entry name" value="PAS"/>
    <property type="match status" value="1"/>
</dbReference>
<dbReference type="SUPFAM" id="SSF55785">
    <property type="entry name" value="PYP-like sensor domain (PAS domain)"/>
    <property type="match status" value="1"/>
</dbReference>
<organism evidence="4 5">
    <name type="scientific">Mesotoga prima MesG1.Ag.4.2</name>
    <dbReference type="NCBI Taxonomy" id="660470"/>
    <lineage>
        <taxon>Bacteria</taxon>
        <taxon>Thermotogati</taxon>
        <taxon>Thermotogota</taxon>
        <taxon>Thermotogae</taxon>
        <taxon>Kosmotogales</taxon>
        <taxon>Kosmotogaceae</taxon>
        <taxon>Mesotoga</taxon>
    </lineage>
</organism>
<dbReference type="Proteomes" id="UP000002881">
    <property type="component" value="Chromosome"/>
</dbReference>
<dbReference type="HOGENOM" id="CLU_000445_92_10_0"/>
<dbReference type="CDD" id="cd00130">
    <property type="entry name" value="PAS"/>
    <property type="match status" value="1"/>
</dbReference>
<keyword evidence="1" id="KW-0812">Transmembrane</keyword>
<dbReference type="NCBIfam" id="TIGR00229">
    <property type="entry name" value="sensory_box"/>
    <property type="match status" value="1"/>
</dbReference>
<dbReference type="SMART" id="SM00065">
    <property type="entry name" value="GAF"/>
    <property type="match status" value="1"/>
</dbReference>
<dbReference type="PROSITE" id="PS50112">
    <property type="entry name" value="PAS"/>
    <property type="match status" value="1"/>
</dbReference>
<keyword evidence="1" id="KW-0472">Membrane</keyword>
<dbReference type="Gene3D" id="1.10.3210.10">
    <property type="entry name" value="Hypothetical protein af1432"/>
    <property type="match status" value="1"/>
</dbReference>
<feature type="transmembrane region" description="Helical" evidence="1">
    <location>
        <begin position="9"/>
        <end position="31"/>
    </location>
</feature>
<dbReference type="SMART" id="SM00471">
    <property type="entry name" value="HDc"/>
    <property type="match status" value="1"/>
</dbReference>
<dbReference type="InterPro" id="IPR000014">
    <property type="entry name" value="PAS"/>
</dbReference>
<dbReference type="RefSeq" id="WP_014731726.1">
    <property type="nucleotide sequence ID" value="NC_017934.1"/>
</dbReference>
<evidence type="ECO:0000259" key="2">
    <source>
        <dbReference type="PROSITE" id="PS50112"/>
    </source>
</evidence>